<accession>A0A414I3Y1</accession>
<reference evidence="1 2" key="1">
    <citation type="submission" date="2018-08" db="EMBL/GenBank/DDBJ databases">
        <title>A genome reference for cultivated species of the human gut microbiota.</title>
        <authorList>
            <person name="Zou Y."/>
            <person name="Xue W."/>
            <person name="Luo G."/>
        </authorList>
    </citation>
    <scope>NUCLEOTIDE SEQUENCE [LARGE SCALE GENOMIC DNA]</scope>
    <source>
        <strain evidence="1 2">AM29-25AC</strain>
    </source>
</reference>
<sequence length="383" mass="43978">MQCMYKIGTTGIDVATISFEVEKDDVESVLSLLKKRKNNGDSKIKNLSETNAVISLASHRFVCGYENKRHTPYATVEIHSALQDGDNLANLKMTELIDKYDVIAEELEMEYGISWMKNQKETAHFSRLELNITIETEYSFLTYLRFFKLLAYAVLKKGGVLSTFSTSNSFKRAIEIETLKCDRPTYALRIYNKSREISQKLNCLPPTANLLRIEFLYKKTQTIKTDFGDRAFMQFSDEIIKRAFLSRFTKIMTKVNKYIREKLLLAPDHVGACDTVANVIARHCVDGLIADHAAILGEFSYYENYYGIPILFDTRDLGAAIKKLYVSQILTSQCSLDEHVHSFDGTINSMDYGRSVLQSQYMYAEEILNKIYHSKEYNVVLER</sequence>
<gene>
    <name evidence="1" type="ORF">DW767_17275</name>
</gene>
<proteinExistence type="predicted"/>
<evidence type="ECO:0000313" key="1">
    <source>
        <dbReference type="EMBL" id="RHE09653.1"/>
    </source>
</evidence>
<evidence type="ECO:0000313" key="2">
    <source>
        <dbReference type="Proteomes" id="UP000284644"/>
    </source>
</evidence>
<organism evidence="1 2">
    <name type="scientific">Blautia obeum</name>
    <dbReference type="NCBI Taxonomy" id="40520"/>
    <lineage>
        <taxon>Bacteria</taxon>
        <taxon>Bacillati</taxon>
        <taxon>Bacillota</taxon>
        <taxon>Clostridia</taxon>
        <taxon>Lachnospirales</taxon>
        <taxon>Lachnospiraceae</taxon>
        <taxon>Blautia</taxon>
    </lineage>
</organism>
<name>A0A414I3Y1_9FIRM</name>
<dbReference type="Proteomes" id="UP000284644">
    <property type="component" value="Unassembled WGS sequence"/>
</dbReference>
<protein>
    <submittedName>
        <fullName evidence="1">Uncharacterized protein</fullName>
    </submittedName>
</protein>
<dbReference type="EMBL" id="QSJW01000014">
    <property type="protein sequence ID" value="RHE09653.1"/>
    <property type="molecule type" value="Genomic_DNA"/>
</dbReference>
<comment type="caution">
    <text evidence="1">The sequence shown here is derived from an EMBL/GenBank/DDBJ whole genome shotgun (WGS) entry which is preliminary data.</text>
</comment>
<dbReference type="AlphaFoldDB" id="A0A414I3Y1"/>
<dbReference type="RefSeq" id="WP_118045928.1">
    <property type="nucleotide sequence ID" value="NZ_QRPQ01000013.1"/>
</dbReference>